<dbReference type="RefSeq" id="WP_304436023.1">
    <property type="nucleotide sequence ID" value="NZ_JAUKUC010000001.1"/>
</dbReference>
<dbReference type="PROSITE" id="PS00639">
    <property type="entry name" value="THIOL_PROTEASE_HIS"/>
    <property type="match status" value="1"/>
</dbReference>
<comment type="caution">
    <text evidence="3">The sequence shown here is derived from an EMBL/GenBank/DDBJ whole genome shotgun (WGS) entry which is preliminary data.</text>
</comment>
<sequence length="481" mass="54445">MRTLLFFSLCISGLAFGQVQPKTGLLFDDEAYEQTPVKARNVSFQDVVTEVANASLKQFVPQIKNQSTYSTCVGWASAYYGRTILESRLRNETDSIQINQHTFSPVFTYLNSNVENDYNCSGGAFIGKAMETMVEKGVPFFKDFDVMCETTISDELLKKAQANKIKDFTRLFGAEDEDVDKVDNVKRSIINGNPVIMGFMVESSFFSAKNVYEPDNLGTDGGHAMCVIGFDDDKYGGAFEVVNSWGASWGNNGYMWIRYNDFPTYTRYAFEMIPFSAKPKEKKMLAGELQLLLRDGSTMNIARGKGDYEGSVFGYQDVVIEDDEESIGDYSTVERFPVDTRYRIKTKVDQPAYVYVMGWDSDNEGSLLFPETDSISPYINSNKEEVTIPYAPKGKKAYFRLNKEVDSDHTIVIFSLEKIDLPNVKKQMETMEGNLMDKLYVVFNDKLIPKDNMVFNEDSMGFQAEFEEGSMAMLILDINRS</sequence>
<organism evidence="3 4">
    <name type="scientific">Maribacter confluentis</name>
    <dbReference type="NCBI Taxonomy" id="1656093"/>
    <lineage>
        <taxon>Bacteria</taxon>
        <taxon>Pseudomonadati</taxon>
        <taxon>Bacteroidota</taxon>
        <taxon>Flavobacteriia</taxon>
        <taxon>Flavobacteriales</taxon>
        <taxon>Flavobacteriaceae</taxon>
        <taxon>Maribacter</taxon>
    </lineage>
</organism>
<dbReference type="InterPro" id="IPR025660">
    <property type="entry name" value="Pept_his_AS"/>
</dbReference>
<dbReference type="Proteomes" id="UP001168579">
    <property type="component" value="Unassembled WGS sequence"/>
</dbReference>
<dbReference type="InterPro" id="IPR000668">
    <property type="entry name" value="Peptidase_C1A_C"/>
</dbReference>
<reference evidence="3" key="1">
    <citation type="journal article" date="2014" name="Int. J. Syst. Evol. Microbiol.">
        <title>Complete genome of a new Firmicutes species belonging to the dominant human colonic microbiota ('Ruminococcus bicirculans') reveals two chromosomes and a selective capacity to utilize plant glucans.</title>
        <authorList>
            <consortium name="NISC Comparative Sequencing Program"/>
            <person name="Wegmann U."/>
            <person name="Louis P."/>
            <person name="Goesmann A."/>
            <person name="Henrissat B."/>
            <person name="Duncan S.H."/>
            <person name="Flint H.J."/>
        </authorList>
    </citation>
    <scope>NUCLEOTIDE SEQUENCE</scope>
    <source>
        <strain evidence="3">CECT 8869</strain>
    </source>
</reference>
<dbReference type="Gene3D" id="3.90.70.10">
    <property type="entry name" value="Cysteine proteinases"/>
    <property type="match status" value="1"/>
</dbReference>
<keyword evidence="1" id="KW-0732">Signal</keyword>
<gene>
    <name evidence="3" type="ORF">Q2T41_10375</name>
</gene>
<evidence type="ECO:0000259" key="2">
    <source>
        <dbReference type="SMART" id="SM00645"/>
    </source>
</evidence>
<name>A0ABT8RSH3_9FLAO</name>
<feature type="signal peptide" evidence="1">
    <location>
        <begin position="1"/>
        <end position="17"/>
    </location>
</feature>
<keyword evidence="4" id="KW-1185">Reference proteome</keyword>
<dbReference type="SUPFAM" id="SSF54001">
    <property type="entry name" value="Cysteine proteinases"/>
    <property type="match status" value="1"/>
</dbReference>
<protein>
    <submittedName>
        <fullName evidence="3">C1 family peptidase</fullName>
    </submittedName>
</protein>
<feature type="chain" id="PRO_5046942316" evidence="1">
    <location>
        <begin position="18"/>
        <end position="481"/>
    </location>
</feature>
<dbReference type="EMBL" id="JAUKUC010000001">
    <property type="protein sequence ID" value="MDO1513061.1"/>
    <property type="molecule type" value="Genomic_DNA"/>
</dbReference>
<dbReference type="CDD" id="cd02619">
    <property type="entry name" value="Peptidase_C1"/>
    <property type="match status" value="1"/>
</dbReference>
<accession>A0ABT8RSH3</accession>
<evidence type="ECO:0000256" key="1">
    <source>
        <dbReference type="SAM" id="SignalP"/>
    </source>
</evidence>
<proteinExistence type="predicted"/>
<dbReference type="SMART" id="SM00645">
    <property type="entry name" value="Pept_C1"/>
    <property type="match status" value="1"/>
</dbReference>
<dbReference type="InterPro" id="IPR038765">
    <property type="entry name" value="Papain-like_cys_pep_sf"/>
</dbReference>
<evidence type="ECO:0000313" key="4">
    <source>
        <dbReference type="Proteomes" id="UP001168579"/>
    </source>
</evidence>
<evidence type="ECO:0000313" key="3">
    <source>
        <dbReference type="EMBL" id="MDO1513061.1"/>
    </source>
</evidence>
<reference evidence="3" key="2">
    <citation type="submission" date="2023-06" db="EMBL/GenBank/DDBJ databases">
        <authorList>
            <person name="Lucena T."/>
            <person name="Sun Q."/>
        </authorList>
    </citation>
    <scope>NUCLEOTIDE SEQUENCE</scope>
    <source>
        <strain evidence="3">CECT 8869</strain>
    </source>
</reference>
<dbReference type="Pfam" id="PF00112">
    <property type="entry name" value="Peptidase_C1"/>
    <property type="match status" value="1"/>
</dbReference>
<feature type="domain" description="Peptidase C1A papain C-terminal" evidence="2">
    <location>
        <begin position="48"/>
        <end position="267"/>
    </location>
</feature>